<name>A0A402DKK4_MICAE</name>
<protein>
    <submittedName>
        <fullName evidence="1">Uncharacterized protein</fullName>
    </submittedName>
</protein>
<dbReference type="EMBL" id="BIFY01000180">
    <property type="protein sequence ID" value="GCE62751.1"/>
    <property type="molecule type" value="Genomic_DNA"/>
</dbReference>
<gene>
    <name evidence="1" type="ORF">MiAbB_04701</name>
</gene>
<proteinExistence type="predicted"/>
<organism evidence="1 2">
    <name type="scientific">Microcystis aeruginosa NIES-4285</name>
    <dbReference type="NCBI Taxonomy" id="2497681"/>
    <lineage>
        <taxon>Bacteria</taxon>
        <taxon>Bacillati</taxon>
        <taxon>Cyanobacteriota</taxon>
        <taxon>Cyanophyceae</taxon>
        <taxon>Oscillatoriophycideae</taxon>
        <taxon>Chroococcales</taxon>
        <taxon>Microcystaceae</taxon>
        <taxon>Microcystis</taxon>
    </lineage>
</organism>
<accession>A0A402DKK4</accession>
<evidence type="ECO:0000313" key="1">
    <source>
        <dbReference type="EMBL" id="GCE62751.1"/>
    </source>
</evidence>
<reference evidence="2" key="1">
    <citation type="submission" date="2018-12" db="EMBL/GenBank/DDBJ databases">
        <title>Genome sequence of Microcystis aeruginosa NIES-4285.</title>
        <authorList>
            <person name="Tanabe Y."/>
        </authorList>
    </citation>
    <scope>NUCLEOTIDE SEQUENCE [LARGE SCALE GENOMIC DNA]</scope>
    <source>
        <strain evidence="2">NIES-4285</strain>
    </source>
</reference>
<sequence>MFLKNYYYKKEKYFLVILRFIPNIAYLDFIGKYPDCLACIIHEDLGKSSKALREKG</sequence>
<comment type="caution">
    <text evidence="1">The sequence shown here is derived from an EMBL/GenBank/DDBJ whole genome shotgun (WGS) entry which is preliminary data.</text>
</comment>
<dbReference type="AlphaFoldDB" id="A0A402DKK4"/>
<evidence type="ECO:0000313" key="2">
    <source>
        <dbReference type="Proteomes" id="UP000289660"/>
    </source>
</evidence>
<dbReference type="Proteomes" id="UP000289660">
    <property type="component" value="Unassembled WGS sequence"/>
</dbReference>